<dbReference type="GO" id="GO:0005737">
    <property type="term" value="C:cytoplasm"/>
    <property type="evidence" value="ECO:0007669"/>
    <property type="project" value="TreeGrafter"/>
</dbReference>
<dbReference type="PANTHER" id="PTHR42850">
    <property type="entry name" value="METALLOPHOSPHOESTERASE"/>
    <property type="match status" value="1"/>
</dbReference>
<dbReference type="Gene3D" id="3.60.21.10">
    <property type="match status" value="1"/>
</dbReference>
<evidence type="ECO:0000256" key="1">
    <source>
        <dbReference type="SAM" id="MobiDB-lite"/>
    </source>
</evidence>
<dbReference type="InterPro" id="IPR004843">
    <property type="entry name" value="Calcineurin-like_PHP"/>
</dbReference>
<dbReference type="RefSeq" id="XP_007869083.1">
    <property type="nucleotide sequence ID" value="XM_007870892.1"/>
</dbReference>
<dbReference type="GO" id="GO:0006798">
    <property type="term" value="P:polyphosphate catabolic process"/>
    <property type="evidence" value="ECO:0007669"/>
    <property type="project" value="TreeGrafter"/>
</dbReference>
<accession>S7PZD0</accession>
<dbReference type="OrthoDB" id="10267127at2759"/>
<dbReference type="AlphaFoldDB" id="S7PZD0"/>
<dbReference type="Proteomes" id="UP000030669">
    <property type="component" value="Unassembled WGS sequence"/>
</dbReference>
<dbReference type="eggNOG" id="KOG0371">
    <property type="taxonomic scope" value="Eukaryota"/>
</dbReference>
<dbReference type="Pfam" id="PF00149">
    <property type="entry name" value="Metallophos"/>
    <property type="match status" value="1"/>
</dbReference>
<dbReference type="SUPFAM" id="SSF56300">
    <property type="entry name" value="Metallo-dependent phosphatases"/>
    <property type="match status" value="1"/>
</dbReference>
<dbReference type="OMA" id="WIDAWNR"/>
<proteinExistence type="predicted"/>
<organism evidence="3 4">
    <name type="scientific">Gloeophyllum trabeum (strain ATCC 11539 / FP-39264 / Madison 617)</name>
    <name type="common">Brown rot fungus</name>
    <dbReference type="NCBI Taxonomy" id="670483"/>
    <lineage>
        <taxon>Eukaryota</taxon>
        <taxon>Fungi</taxon>
        <taxon>Dikarya</taxon>
        <taxon>Basidiomycota</taxon>
        <taxon>Agaricomycotina</taxon>
        <taxon>Agaricomycetes</taxon>
        <taxon>Gloeophyllales</taxon>
        <taxon>Gloeophyllaceae</taxon>
        <taxon>Gloeophyllum</taxon>
    </lineage>
</organism>
<dbReference type="PANTHER" id="PTHR42850:SF4">
    <property type="entry name" value="ZINC-DEPENDENT ENDOPOLYPHOSPHATASE"/>
    <property type="match status" value="1"/>
</dbReference>
<dbReference type="EMBL" id="KB469307">
    <property type="protein sequence ID" value="EPQ52838.1"/>
    <property type="molecule type" value="Genomic_DNA"/>
</dbReference>
<dbReference type="STRING" id="670483.S7PZD0"/>
<dbReference type="GO" id="GO:0000298">
    <property type="term" value="F:endopolyphosphatase activity"/>
    <property type="evidence" value="ECO:0007669"/>
    <property type="project" value="TreeGrafter"/>
</dbReference>
<dbReference type="GeneID" id="19308933"/>
<keyword evidence="4" id="KW-1185">Reference proteome</keyword>
<dbReference type="GO" id="GO:0016791">
    <property type="term" value="F:phosphatase activity"/>
    <property type="evidence" value="ECO:0007669"/>
    <property type="project" value="TreeGrafter"/>
</dbReference>
<name>S7PZD0_GLOTA</name>
<dbReference type="InterPro" id="IPR029052">
    <property type="entry name" value="Metallo-depent_PP-like"/>
</dbReference>
<sequence>MEEASVGGWVEREREGQGDVERAPDFNRYIHTRTLSEQDIGLGDPDRRVILVGDLHGMNESLHDLLTSLSYNPSADTLIHVGDLVQKGPMSGSVALLDFLASKRIYGVRGNHDQPVVQWRLWFNWIEAQKGGKEWLRDIERKHRRGELNAEEKRAMKKRKGKWWSKVPKGWKMFGVHYRIAREISDEHYDYLVSLPLVLHIPSQHMYVVHGGLLPYNPKRPMDHPKQPLAHLPSLTSRHVGSVNMDEEEMRVAQEVELLTKVPQNTDPWVVMNVRSVTDSGKITRKSKKGTPWTKLWNKTVKKCAGFDVTARKGKKRDELPCMPSTVVYGHTASRGLDVHRWSVGLDSGCAHGRRLTALVLSGAELASSLQASSLAVDGNLTSDALAVQGDDYPIQHLEDDEDDEQDNRDEDDDDDPDWDDEEENGKKPKDATKIPFGDDGIGRLYSVKCHTK</sequence>
<evidence type="ECO:0000313" key="4">
    <source>
        <dbReference type="Proteomes" id="UP000030669"/>
    </source>
</evidence>
<feature type="non-terminal residue" evidence="3">
    <location>
        <position position="1"/>
    </location>
</feature>
<protein>
    <submittedName>
        <fullName evidence="3">Metallo-dependent phosphatase</fullName>
    </submittedName>
</protein>
<dbReference type="InterPro" id="IPR050126">
    <property type="entry name" value="Ap4A_hydrolase"/>
</dbReference>
<feature type="domain" description="Calcineurin-like phosphoesterase" evidence="2">
    <location>
        <begin position="48"/>
        <end position="188"/>
    </location>
</feature>
<dbReference type="HOGENOM" id="CLU_023125_0_3_1"/>
<feature type="region of interest" description="Disordered" evidence="1">
    <location>
        <begin position="397"/>
        <end position="443"/>
    </location>
</feature>
<evidence type="ECO:0000313" key="3">
    <source>
        <dbReference type="EMBL" id="EPQ52838.1"/>
    </source>
</evidence>
<reference evidence="3 4" key="1">
    <citation type="journal article" date="2012" name="Science">
        <title>The Paleozoic origin of enzymatic lignin decomposition reconstructed from 31 fungal genomes.</title>
        <authorList>
            <person name="Floudas D."/>
            <person name="Binder M."/>
            <person name="Riley R."/>
            <person name="Barry K."/>
            <person name="Blanchette R.A."/>
            <person name="Henrissat B."/>
            <person name="Martinez A.T."/>
            <person name="Otillar R."/>
            <person name="Spatafora J.W."/>
            <person name="Yadav J.S."/>
            <person name="Aerts A."/>
            <person name="Benoit I."/>
            <person name="Boyd A."/>
            <person name="Carlson A."/>
            <person name="Copeland A."/>
            <person name="Coutinho P.M."/>
            <person name="de Vries R.P."/>
            <person name="Ferreira P."/>
            <person name="Findley K."/>
            <person name="Foster B."/>
            <person name="Gaskell J."/>
            <person name="Glotzer D."/>
            <person name="Gorecki P."/>
            <person name="Heitman J."/>
            <person name="Hesse C."/>
            <person name="Hori C."/>
            <person name="Igarashi K."/>
            <person name="Jurgens J.A."/>
            <person name="Kallen N."/>
            <person name="Kersten P."/>
            <person name="Kohler A."/>
            <person name="Kuees U."/>
            <person name="Kumar T.K.A."/>
            <person name="Kuo A."/>
            <person name="LaButti K."/>
            <person name="Larrondo L.F."/>
            <person name="Lindquist E."/>
            <person name="Ling A."/>
            <person name="Lombard V."/>
            <person name="Lucas S."/>
            <person name="Lundell T."/>
            <person name="Martin R."/>
            <person name="McLaughlin D.J."/>
            <person name="Morgenstern I."/>
            <person name="Morin E."/>
            <person name="Murat C."/>
            <person name="Nagy L.G."/>
            <person name="Nolan M."/>
            <person name="Ohm R.A."/>
            <person name="Patyshakuliyeva A."/>
            <person name="Rokas A."/>
            <person name="Ruiz-Duenas F.J."/>
            <person name="Sabat G."/>
            <person name="Salamov A."/>
            <person name="Samejima M."/>
            <person name="Schmutz J."/>
            <person name="Slot J.C."/>
            <person name="St John F."/>
            <person name="Stenlid J."/>
            <person name="Sun H."/>
            <person name="Sun S."/>
            <person name="Syed K."/>
            <person name="Tsang A."/>
            <person name="Wiebenga A."/>
            <person name="Young D."/>
            <person name="Pisabarro A."/>
            <person name="Eastwood D.C."/>
            <person name="Martin F."/>
            <person name="Cullen D."/>
            <person name="Grigoriev I.V."/>
            <person name="Hibbett D.S."/>
        </authorList>
    </citation>
    <scope>NUCLEOTIDE SEQUENCE [LARGE SCALE GENOMIC DNA]</scope>
    <source>
        <strain evidence="3 4">ATCC 11539</strain>
    </source>
</reference>
<feature type="region of interest" description="Disordered" evidence="1">
    <location>
        <begin position="1"/>
        <end position="23"/>
    </location>
</feature>
<feature type="compositionally biased region" description="Acidic residues" evidence="1">
    <location>
        <begin position="399"/>
        <end position="424"/>
    </location>
</feature>
<dbReference type="KEGG" id="gtr:GLOTRDRAFT_80048"/>
<feature type="compositionally biased region" description="Basic and acidic residues" evidence="1">
    <location>
        <begin position="10"/>
        <end position="23"/>
    </location>
</feature>
<gene>
    <name evidence="3" type="ORF">GLOTRDRAFT_80048</name>
</gene>
<evidence type="ECO:0000259" key="2">
    <source>
        <dbReference type="Pfam" id="PF00149"/>
    </source>
</evidence>